<evidence type="ECO:0000256" key="3">
    <source>
        <dbReference type="ARBA" id="ARBA00023239"/>
    </source>
</evidence>
<organism evidence="8 9">
    <name type="scientific">Salegentibacter agarivorans</name>
    <dbReference type="NCBI Taxonomy" id="345907"/>
    <lineage>
        <taxon>Bacteria</taxon>
        <taxon>Pseudomonadati</taxon>
        <taxon>Bacteroidota</taxon>
        <taxon>Flavobacteriia</taxon>
        <taxon>Flavobacteriales</taxon>
        <taxon>Flavobacteriaceae</taxon>
        <taxon>Salegentibacter</taxon>
    </lineage>
</organism>
<dbReference type="NCBIfam" id="TIGR00126">
    <property type="entry name" value="deoC"/>
    <property type="match status" value="1"/>
</dbReference>
<dbReference type="GO" id="GO:0004139">
    <property type="term" value="F:deoxyribose-phosphate aldolase activity"/>
    <property type="evidence" value="ECO:0007669"/>
    <property type="project" value="UniProtKB-UniRule"/>
</dbReference>
<evidence type="ECO:0000313" key="9">
    <source>
        <dbReference type="Proteomes" id="UP000199116"/>
    </source>
</evidence>
<evidence type="ECO:0000256" key="7">
    <source>
        <dbReference type="HAMAP-Rule" id="MF_00114"/>
    </source>
</evidence>
<dbReference type="Proteomes" id="UP000199116">
    <property type="component" value="Unassembled WGS sequence"/>
</dbReference>
<dbReference type="SMART" id="SM01133">
    <property type="entry name" value="DeoC"/>
    <property type="match status" value="1"/>
</dbReference>
<dbReference type="InterPro" id="IPR011343">
    <property type="entry name" value="DeoC"/>
</dbReference>
<feature type="active site" description="Proton donor/acceptor" evidence="7">
    <location>
        <position position="180"/>
    </location>
</feature>
<dbReference type="AlphaFoldDB" id="A0A1I2N7N5"/>
<dbReference type="UniPathway" id="UPA00002">
    <property type="reaction ID" value="UER00468"/>
</dbReference>
<dbReference type="GO" id="GO:0005737">
    <property type="term" value="C:cytoplasm"/>
    <property type="evidence" value="ECO:0007669"/>
    <property type="project" value="UniProtKB-SubCell"/>
</dbReference>
<dbReference type="GO" id="GO:0009264">
    <property type="term" value="P:deoxyribonucleotide catabolic process"/>
    <property type="evidence" value="ECO:0007669"/>
    <property type="project" value="UniProtKB-UniRule"/>
</dbReference>
<feature type="active site" description="Proton donor/acceptor" evidence="7">
    <location>
        <position position="89"/>
    </location>
</feature>
<proteinExistence type="inferred from homology"/>
<keyword evidence="4 7" id="KW-0704">Schiff base</keyword>
<evidence type="ECO:0000256" key="4">
    <source>
        <dbReference type="ARBA" id="ARBA00023270"/>
    </source>
</evidence>
<dbReference type="GO" id="GO:0006018">
    <property type="term" value="P:2-deoxyribose 1-phosphate catabolic process"/>
    <property type="evidence" value="ECO:0007669"/>
    <property type="project" value="UniProtKB-UniRule"/>
</dbReference>
<comment type="subcellular location">
    <subcellularLocation>
        <location evidence="7">Cytoplasm</location>
    </subcellularLocation>
</comment>
<evidence type="ECO:0000313" key="8">
    <source>
        <dbReference type="EMBL" id="SFF99884.1"/>
    </source>
</evidence>
<dbReference type="PIRSF" id="PIRSF001357">
    <property type="entry name" value="DeoC"/>
    <property type="match status" value="1"/>
</dbReference>
<comment type="function">
    <text evidence="6 7">Catalyzes a reversible aldol reaction between acetaldehyde and D-glyceraldehyde 3-phosphate to generate 2-deoxy-D-ribose 5-phosphate.</text>
</comment>
<dbReference type="PANTHER" id="PTHR10889:SF1">
    <property type="entry name" value="DEOXYRIBOSE-PHOSPHATE ALDOLASE"/>
    <property type="match status" value="1"/>
</dbReference>
<name>A0A1I2N7N5_9FLAO</name>
<dbReference type="FunFam" id="3.20.20.70:FF:000044">
    <property type="entry name" value="Deoxyribose-phosphate aldolase"/>
    <property type="match status" value="1"/>
</dbReference>
<evidence type="ECO:0000256" key="1">
    <source>
        <dbReference type="ARBA" id="ARBA00010936"/>
    </source>
</evidence>
<keyword evidence="3 7" id="KW-0456">Lyase</keyword>
<dbReference type="InterPro" id="IPR028581">
    <property type="entry name" value="DeoC_typeI"/>
</dbReference>
<reference evidence="9" key="1">
    <citation type="submission" date="2016-10" db="EMBL/GenBank/DDBJ databases">
        <authorList>
            <person name="Varghese N."/>
            <person name="Submissions S."/>
        </authorList>
    </citation>
    <scope>NUCLEOTIDE SEQUENCE [LARGE SCALE GENOMIC DNA]</scope>
    <source>
        <strain evidence="9">DSM 23515</strain>
    </source>
</reference>
<dbReference type="Pfam" id="PF01791">
    <property type="entry name" value="DeoC"/>
    <property type="match status" value="1"/>
</dbReference>
<dbReference type="SUPFAM" id="SSF51569">
    <property type="entry name" value="Aldolase"/>
    <property type="match status" value="1"/>
</dbReference>
<dbReference type="RefSeq" id="WP_075326932.1">
    <property type="nucleotide sequence ID" value="NZ_FOOH01000019.1"/>
</dbReference>
<evidence type="ECO:0000256" key="6">
    <source>
        <dbReference type="ARBA" id="ARBA00056337"/>
    </source>
</evidence>
<comment type="catalytic activity">
    <reaction evidence="5 7">
        <text>2-deoxy-D-ribose 5-phosphate = D-glyceraldehyde 3-phosphate + acetaldehyde</text>
        <dbReference type="Rhea" id="RHEA:12821"/>
        <dbReference type="ChEBI" id="CHEBI:15343"/>
        <dbReference type="ChEBI" id="CHEBI:59776"/>
        <dbReference type="ChEBI" id="CHEBI:62877"/>
        <dbReference type="EC" id="4.1.2.4"/>
    </reaction>
</comment>
<accession>A0A1I2N7N5</accession>
<dbReference type="Gene3D" id="3.20.20.70">
    <property type="entry name" value="Aldolase class I"/>
    <property type="match status" value="1"/>
</dbReference>
<evidence type="ECO:0000256" key="5">
    <source>
        <dbReference type="ARBA" id="ARBA00048791"/>
    </source>
</evidence>
<gene>
    <name evidence="7" type="primary">deoC</name>
    <name evidence="8" type="ORF">SAMN04488033_11938</name>
</gene>
<dbReference type="InterPro" id="IPR013785">
    <property type="entry name" value="Aldolase_TIM"/>
</dbReference>
<dbReference type="InterPro" id="IPR002915">
    <property type="entry name" value="DeoC/FbaB/LacD_aldolase"/>
</dbReference>
<feature type="active site" description="Schiff-base intermediate with acetaldehyde" evidence="7">
    <location>
        <position position="151"/>
    </location>
</feature>
<evidence type="ECO:0000256" key="2">
    <source>
        <dbReference type="ARBA" id="ARBA00022490"/>
    </source>
</evidence>
<keyword evidence="2 7" id="KW-0963">Cytoplasm</keyword>
<dbReference type="PANTHER" id="PTHR10889">
    <property type="entry name" value="DEOXYRIBOSE-PHOSPHATE ALDOLASE"/>
    <property type="match status" value="1"/>
</dbReference>
<comment type="similarity">
    <text evidence="1 7">Belongs to the DeoC/FbaB aldolase family. DeoC type 1 subfamily.</text>
</comment>
<dbReference type="EMBL" id="FOOH01000019">
    <property type="protein sequence ID" value="SFF99884.1"/>
    <property type="molecule type" value="Genomic_DNA"/>
</dbReference>
<dbReference type="CDD" id="cd00959">
    <property type="entry name" value="DeoC"/>
    <property type="match status" value="1"/>
</dbReference>
<sequence>MQLNQYIDHTLLKPTATPADIKKLCKEAVEHQFYAICVSPSYIQLAKSALEGSAVKIAAVIGFPLGAMTTKAKVFEAKDAIELGADEIDMVINIGMLKAEKIEYIENEITEIKKAIGSKVLKVIIETCFLTDAEKKVVCHAALKANADFVKTSTGFGSGGATFEDVKLMQEIAGDKMQIKASGGIKDRETAIKYIELGVSRLGTSSGIKLLTSDKK</sequence>
<keyword evidence="9" id="KW-1185">Reference proteome</keyword>
<comment type="pathway">
    <text evidence="7">Carbohydrate degradation; 2-deoxy-D-ribose 1-phosphate degradation; D-glyceraldehyde 3-phosphate and acetaldehyde from 2-deoxy-alpha-D-ribose 1-phosphate: step 2/2.</text>
</comment>
<dbReference type="EC" id="4.1.2.4" evidence="7"/>
<dbReference type="HAMAP" id="MF_00114">
    <property type="entry name" value="DeoC_type1"/>
    <property type="match status" value="1"/>
</dbReference>
<dbReference type="GO" id="GO:0016052">
    <property type="term" value="P:carbohydrate catabolic process"/>
    <property type="evidence" value="ECO:0007669"/>
    <property type="project" value="TreeGrafter"/>
</dbReference>
<protein>
    <recommendedName>
        <fullName evidence="7">Deoxyribose-phosphate aldolase</fullName>
        <shortName evidence="7">DERA</shortName>
        <ecNumber evidence="7">4.1.2.4</ecNumber>
    </recommendedName>
    <alternativeName>
        <fullName evidence="7">2-deoxy-D-ribose 5-phosphate aldolase</fullName>
    </alternativeName>
    <alternativeName>
        <fullName evidence="7">Phosphodeoxyriboaldolase</fullName>
        <shortName evidence="7">Deoxyriboaldolase</shortName>
    </alternativeName>
</protein>